<evidence type="ECO:0000313" key="2">
    <source>
        <dbReference type="WBParaSite" id="nRc.2.0.1.t14550-RA"/>
    </source>
</evidence>
<dbReference type="AlphaFoldDB" id="A0A915IL54"/>
<keyword evidence="1" id="KW-1185">Reference proteome</keyword>
<organism evidence="1 2">
    <name type="scientific">Romanomermis culicivorax</name>
    <name type="common">Nematode worm</name>
    <dbReference type="NCBI Taxonomy" id="13658"/>
    <lineage>
        <taxon>Eukaryota</taxon>
        <taxon>Metazoa</taxon>
        <taxon>Ecdysozoa</taxon>
        <taxon>Nematoda</taxon>
        <taxon>Enoplea</taxon>
        <taxon>Dorylaimia</taxon>
        <taxon>Mermithida</taxon>
        <taxon>Mermithoidea</taxon>
        <taxon>Mermithidae</taxon>
        <taxon>Romanomermis</taxon>
    </lineage>
</organism>
<evidence type="ECO:0000313" key="1">
    <source>
        <dbReference type="Proteomes" id="UP000887565"/>
    </source>
</evidence>
<name>A0A915IL54_ROMCU</name>
<dbReference type="WBParaSite" id="nRc.2.0.1.t14550-RA">
    <property type="protein sequence ID" value="nRc.2.0.1.t14550-RA"/>
    <property type="gene ID" value="nRc.2.0.1.g14550"/>
</dbReference>
<reference evidence="2" key="1">
    <citation type="submission" date="2022-11" db="UniProtKB">
        <authorList>
            <consortium name="WormBaseParasite"/>
        </authorList>
    </citation>
    <scope>IDENTIFICATION</scope>
</reference>
<dbReference type="Proteomes" id="UP000887565">
    <property type="component" value="Unplaced"/>
</dbReference>
<proteinExistence type="predicted"/>
<protein>
    <submittedName>
        <fullName evidence="2">Uncharacterized protein</fullName>
    </submittedName>
</protein>
<sequence>MKVRFATLAKQMQQLISTATAAVIAPNNLPTPRPLQATSRFQREEPHDIYFPNE</sequence>
<accession>A0A915IL54</accession>